<dbReference type="EMBL" id="MT711370">
    <property type="protein sequence ID" value="QNO11500.1"/>
    <property type="molecule type" value="Genomic_DNA"/>
</dbReference>
<evidence type="ECO:0000313" key="2">
    <source>
        <dbReference type="Proteomes" id="UP000516075"/>
    </source>
</evidence>
<proteinExistence type="predicted"/>
<organism evidence="1">
    <name type="scientific">Methanocaldococcus fervens tailed virus 1</name>
    <dbReference type="NCBI Taxonomy" id="2759191"/>
    <lineage>
        <taxon>Viruses</taxon>
        <taxon>Duplodnaviria</taxon>
        <taxon>Heunggongvirae</taxon>
        <taxon>Uroviricota</taxon>
        <taxon>Caudoviricetes</taxon>
        <taxon>Fervensviridae</taxon>
        <taxon>Deepoceanvirus</taxon>
        <taxon>Deepoceanvirus guaymasense</taxon>
    </lineage>
</organism>
<keyword evidence="2" id="KW-1185">Reference proteome</keyword>
<name>A0A7G9VYT5_9CAUD</name>
<evidence type="ECO:0000313" key="1">
    <source>
        <dbReference type="EMBL" id="QNO11500.1"/>
    </source>
</evidence>
<dbReference type="Proteomes" id="UP000516075">
    <property type="component" value="Segment"/>
</dbReference>
<protein>
    <submittedName>
        <fullName evidence="1">Uncharacterized protein</fullName>
    </submittedName>
</protein>
<accession>A0A7G9VYT5</accession>
<dbReference type="RefSeq" id="YP_010772325.1">
    <property type="nucleotide sequence ID" value="NC_074641.1"/>
</dbReference>
<dbReference type="GeneID" id="80402034"/>
<reference evidence="1" key="1">
    <citation type="submission" date="2020-07" db="EMBL/GenBank/DDBJ databases">
        <title>The first head-tailed virus, MFTV1, produced by a hyperthermophilic deep-sea methanogen.</title>
        <authorList>
            <person name="Thiroux S."/>
            <person name="Dupont S."/>
            <person name="Nesbo C.L."/>
            <person name="Bienvenu N."/>
            <person name="Krupovic M."/>
            <person name="L'Haridon S."/>
            <person name="Marie D."/>
            <person name="Forterre P."/>
            <person name="Godfroy A."/>
            <person name="Geslin C."/>
        </authorList>
    </citation>
    <scope>NUCLEOTIDE SEQUENCE [LARGE SCALE GENOMIC DNA]</scope>
</reference>
<dbReference type="KEGG" id="vg:80402034"/>
<sequence>MKPHYLLFIKRGGGLIMKFLVVKKGSETKRINVNEIKEISSFGNLIIIKYSGGEVKIKAKGDAEEVADWIVKMIADFPNKIIDLRAGFVSRIKEKHEVRV</sequence>